<dbReference type="Proteomes" id="UP000185860">
    <property type="component" value="Unassembled WGS sequence"/>
</dbReference>
<comment type="caution">
    <text evidence="2">The sequence shown here is derived from an EMBL/GenBank/DDBJ whole genome shotgun (WGS) entry which is preliminary data.</text>
</comment>
<dbReference type="EMBL" id="MRCE01000025">
    <property type="protein sequence ID" value="OKH33983.1"/>
    <property type="molecule type" value="Genomic_DNA"/>
</dbReference>
<protein>
    <recommendedName>
        <fullName evidence="1">CHAT domain-containing protein</fullName>
    </recommendedName>
</protein>
<feature type="domain" description="CHAT" evidence="1">
    <location>
        <begin position="593"/>
        <end position="861"/>
    </location>
</feature>
<dbReference type="STRING" id="454136.NIES2119_21880"/>
<sequence>MRQGKAEIFPISIVSVFSSTQQSFALSETTAIPAIKLSEININQLVKQALDYYQNGQFAQAIALWKQAANTYQNRGDRFNQALIFSYLSLAHQQLSEWSEAKNAIAQSLNLIQNSKQANFAINSSASSSKPTPTNHNSKLIFAHALNTQGNLQFALGQTEAALTTWKQVTDIYKQIKDENRIIGSLINQAQAQQALGLFLQARKTLNEIENILRSQPNSQLKSMSLRSLGNIRLLVGDIENSQRVLQQSLAIAEELKLPQDIDATLLSLANVFRAQKDSKTALSYYQKVVTSNASPLTQTQAQLNQLSLLLDIGKREEAQSLILNIQSLLEKIPPSRSTIYARINFAQSLQKIGNQEQNHQAAKTLATALEQAKSLRDRPAEAYTLGYLGGIYEQTQQWLEAQQLTEQALLIAQAINSPEIAYQWQWQLGRILKAQGHIEAAIQVYETAFKTLQSIRSDLVATNPDLQFSFRESVEPVYRQFVDLLLQKSPTQDNLKQAREAIESLQLAELDNFFRTACLEGQSVAIDQIQQTESAVIYPIILTDRLEIIVSLPGQPLRHYTASVSQKEVEDTLEQLRFNLEKPFTPPESKLLGKQVYEWLISPIEAALKAQLPKTLVFVLDGSFRNVPMAALYDGKQYLIERYSIALAPGLRLLNPQPLQQQKLGVLAAGLTEERNGFSALSNVNLELKEIQAELKSQILLNQNFTSSTLQKQIEALPFPIVHLATHGQFSSNANETFVLAWDKKIDVNELSALLRKRDEVREEAIELLVLSACETAAGDKRAALGLAGVAVRAGARSTLASLWSLDDESGAQFMGYFYRALSDRKLSKAEALRQAQLTLLRDPNFRHPRYWAPYVLVGNWL</sequence>
<dbReference type="Pfam" id="PF13181">
    <property type="entry name" value="TPR_8"/>
    <property type="match status" value="1"/>
</dbReference>
<gene>
    <name evidence="2" type="ORF">NIES2119_21880</name>
</gene>
<dbReference type="Pfam" id="PF12770">
    <property type="entry name" value="CHAT"/>
    <property type="match status" value="1"/>
</dbReference>
<reference evidence="2 3" key="1">
    <citation type="submission" date="2016-11" db="EMBL/GenBank/DDBJ databases">
        <title>Draft Genome Sequences of Nine Cyanobacterial Strains from Diverse Habitats.</title>
        <authorList>
            <person name="Zhu T."/>
            <person name="Hou S."/>
            <person name="Lu X."/>
            <person name="Hess W.R."/>
        </authorList>
    </citation>
    <scope>NUCLEOTIDE SEQUENCE [LARGE SCALE GENOMIC DNA]</scope>
    <source>
        <strain evidence="2 3">IAM M-71</strain>
    </source>
</reference>
<organism evidence="2 3">
    <name type="scientific">[Phormidium ambiguum] IAM M-71</name>
    <dbReference type="NCBI Taxonomy" id="454136"/>
    <lineage>
        <taxon>Bacteria</taxon>
        <taxon>Bacillati</taxon>
        <taxon>Cyanobacteriota</taxon>
        <taxon>Cyanophyceae</taxon>
        <taxon>Oscillatoriophycideae</taxon>
        <taxon>Aerosakkonematales</taxon>
        <taxon>Aerosakkonemataceae</taxon>
        <taxon>Floridanema</taxon>
    </lineage>
</organism>
<evidence type="ECO:0000313" key="2">
    <source>
        <dbReference type="EMBL" id="OKH33983.1"/>
    </source>
</evidence>
<dbReference type="InterPro" id="IPR019734">
    <property type="entry name" value="TPR_rpt"/>
</dbReference>
<proteinExistence type="predicted"/>
<evidence type="ECO:0000313" key="3">
    <source>
        <dbReference type="Proteomes" id="UP000185860"/>
    </source>
</evidence>
<name>A0A1U7IBQ4_9CYAN</name>
<dbReference type="SMART" id="SM00028">
    <property type="entry name" value="TPR"/>
    <property type="match status" value="8"/>
</dbReference>
<dbReference type="Gene3D" id="1.25.40.10">
    <property type="entry name" value="Tetratricopeptide repeat domain"/>
    <property type="match status" value="3"/>
</dbReference>
<dbReference type="AlphaFoldDB" id="A0A1U7IBQ4"/>
<evidence type="ECO:0000259" key="1">
    <source>
        <dbReference type="Pfam" id="PF12770"/>
    </source>
</evidence>
<dbReference type="PANTHER" id="PTHR10098:SF112">
    <property type="entry name" value="SLR0380 PROTEIN"/>
    <property type="match status" value="1"/>
</dbReference>
<dbReference type="SUPFAM" id="SSF48452">
    <property type="entry name" value="TPR-like"/>
    <property type="match status" value="3"/>
</dbReference>
<dbReference type="InterPro" id="IPR011990">
    <property type="entry name" value="TPR-like_helical_dom_sf"/>
</dbReference>
<dbReference type="InterPro" id="IPR024983">
    <property type="entry name" value="CHAT_dom"/>
</dbReference>
<dbReference type="PANTHER" id="PTHR10098">
    <property type="entry name" value="RAPSYN-RELATED"/>
    <property type="match status" value="1"/>
</dbReference>
<dbReference type="Pfam" id="PF13424">
    <property type="entry name" value="TPR_12"/>
    <property type="match status" value="1"/>
</dbReference>
<accession>A0A1U7IBQ4</accession>